<comment type="caution">
    <text evidence="2">The sequence shown here is derived from an EMBL/GenBank/DDBJ whole genome shotgun (WGS) entry which is preliminary data.</text>
</comment>
<keyword evidence="3" id="KW-1185">Reference proteome</keyword>
<evidence type="ECO:0000313" key="3">
    <source>
        <dbReference type="Proteomes" id="UP000317421"/>
    </source>
</evidence>
<protein>
    <submittedName>
        <fullName evidence="2">Uncharacterized protein</fullName>
    </submittedName>
</protein>
<evidence type="ECO:0000256" key="1">
    <source>
        <dbReference type="SAM" id="Phobius"/>
    </source>
</evidence>
<sequence>MAGAVVGCALWVTQLEASLARSAYATGYVLYGAVVFLAAYQLRKKLPGLPLGKSRSWLQAHLVVAIASGALFYAHIGGRWPSGVVEGSLALLYAGAFASGVLGFYLTRTIPKQLARTGEQFIFEQIPRLRSSVQRDARTVVVDAVHATGATTLADFYADRLHGFFRRPRALRYTLRPTTTARRRLFNELTSVDRFLTEPERSAAERLFQLVRRKDDLDFHAARQGVLKAWLFGHIGLTWALLVVGAAHGVMALAFRGGPTL</sequence>
<keyword evidence="1" id="KW-0812">Transmembrane</keyword>
<feature type="transmembrane region" description="Helical" evidence="1">
    <location>
        <begin position="55"/>
        <end position="76"/>
    </location>
</feature>
<feature type="transmembrane region" description="Helical" evidence="1">
    <location>
        <begin position="229"/>
        <end position="255"/>
    </location>
</feature>
<accession>A0A5C6AA40</accession>
<keyword evidence="1" id="KW-0472">Membrane</keyword>
<feature type="transmembrane region" description="Helical" evidence="1">
    <location>
        <begin position="88"/>
        <end position="106"/>
    </location>
</feature>
<dbReference type="OrthoDB" id="8480418at2"/>
<reference evidence="2 3" key="1">
    <citation type="submission" date="2019-02" db="EMBL/GenBank/DDBJ databases">
        <title>Deep-cultivation of Planctomycetes and their phenomic and genomic characterization uncovers novel biology.</title>
        <authorList>
            <person name="Wiegand S."/>
            <person name="Jogler M."/>
            <person name="Boedeker C."/>
            <person name="Pinto D."/>
            <person name="Vollmers J."/>
            <person name="Rivas-Marin E."/>
            <person name="Kohn T."/>
            <person name="Peeters S.H."/>
            <person name="Heuer A."/>
            <person name="Rast P."/>
            <person name="Oberbeckmann S."/>
            <person name="Bunk B."/>
            <person name="Jeske O."/>
            <person name="Meyerdierks A."/>
            <person name="Storesund J.E."/>
            <person name="Kallscheuer N."/>
            <person name="Luecker S."/>
            <person name="Lage O.M."/>
            <person name="Pohl T."/>
            <person name="Merkel B.J."/>
            <person name="Hornburger P."/>
            <person name="Mueller R.-W."/>
            <person name="Bruemmer F."/>
            <person name="Labrenz M."/>
            <person name="Spormann A.M."/>
            <person name="Op Den Camp H."/>
            <person name="Overmann J."/>
            <person name="Amann R."/>
            <person name="Jetten M.S.M."/>
            <person name="Mascher T."/>
            <person name="Medema M.H."/>
            <person name="Devos D.P."/>
            <person name="Kaster A.-K."/>
            <person name="Ovreas L."/>
            <person name="Rohde M."/>
            <person name="Galperin M.Y."/>
            <person name="Jogler C."/>
        </authorList>
    </citation>
    <scope>NUCLEOTIDE SEQUENCE [LARGE SCALE GENOMIC DNA]</scope>
    <source>
        <strain evidence="2 3">Pla108</strain>
    </source>
</reference>
<evidence type="ECO:0000313" key="2">
    <source>
        <dbReference type="EMBL" id="TWT96892.1"/>
    </source>
</evidence>
<dbReference type="EMBL" id="SJPR01000003">
    <property type="protein sequence ID" value="TWT96892.1"/>
    <property type="molecule type" value="Genomic_DNA"/>
</dbReference>
<name>A0A5C6AA40_9BACT</name>
<keyword evidence="1" id="KW-1133">Transmembrane helix</keyword>
<feature type="transmembrane region" description="Helical" evidence="1">
    <location>
        <begin position="27"/>
        <end position="43"/>
    </location>
</feature>
<gene>
    <name evidence="2" type="ORF">Pla108_26670</name>
</gene>
<dbReference type="Proteomes" id="UP000317421">
    <property type="component" value="Unassembled WGS sequence"/>
</dbReference>
<organism evidence="2 3">
    <name type="scientific">Botrimarina colliarenosi</name>
    <dbReference type="NCBI Taxonomy" id="2528001"/>
    <lineage>
        <taxon>Bacteria</taxon>
        <taxon>Pseudomonadati</taxon>
        <taxon>Planctomycetota</taxon>
        <taxon>Planctomycetia</taxon>
        <taxon>Pirellulales</taxon>
        <taxon>Lacipirellulaceae</taxon>
        <taxon>Botrimarina</taxon>
    </lineage>
</organism>
<proteinExistence type="predicted"/>
<dbReference type="AlphaFoldDB" id="A0A5C6AA40"/>
<dbReference type="RefSeq" id="WP_146445393.1">
    <property type="nucleotide sequence ID" value="NZ_SJPR01000003.1"/>
</dbReference>